<protein>
    <submittedName>
        <fullName evidence="2">Uncharacterized protein</fullName>
    </submittedName>
</protein>
<organism evidence="2 3">
    <name type="scientific">Balaenoptera physalus</name>
    <name type="common">Fin whale</name>
    <name type="synonym">Balaena physalus</name>
    <dbReference type="NCBI Taxonomy" id="9770"/>
    <lineage>
        <taxon>Eukaryota</taxon>
        <taxon>Metazoa</taxon>
        <taxon>Chordata</taxon>
        <taxon>Craniata</taxon>
        <taxon>Vertebrata</taxon>
        <taxon>Euteleostomi</taxon>
        <taxon>Mammalia</taxon>
        <taxon>Eutheria</taxon>
        <taxon>Laurasiatheria</taxon>
        <taxon>Artiodactyla</taxon>
        <taxon>Whippomorpha</taxon>
        <taxon>Cetacea</taxon>
        <taxon>Mysticeti</taxon>
        <taxon>Balaenopteridae</taxon>
        <taxon>Balaenoptera</taxon>
    </lineage>
</organism>
<dbReference type="GO" id="GO:0070536">
    <property type="term" value="P:protein K63-linked deubiquitination"/>
    <property type="evidence" value="ECO:0007669"/>
    <property type="project" value="TreeGrafter"/>
</dbReference>
<feature type="region of interest" description="Disordered" evidence="1">
    <location>
        <begin position="126"/>
        <end position="152"/>
    </location>
</feature>
<evidence type="ECO:0000313" key="2">
    <source>
        <dbReference type="EMBL" id="KAB0403968.1"/>
    </source>
</evidence>
<comment type="caution">
    <text evidence="2">The sequence shown here is derived from an EMBL/GenBank/DDBJ whole genome shotgun (WGS) entry which is preliminary data.</text>
</comment>
<dbReference type="PANTHER" id="PTHR12947:SF7">
    <property type="entry name" value="AMSH-LIKE PROTEASE"/>
    <property type="match status" value="1"/>
</dbReference>
<dbReference type="Gene3D" id="1.20.58.80">
    <property type="entry name" value="Phosphotransferase system, lactose/cellobiose-type IIA subunit"/>
    <property type="match status" value="1"/>
</dbReference>
<accession>A0A6A1Q757</accession>
<gene>
    <name evidence="2" type="ORF">E2I00_018513</name>
</gene>
<dbReference type="GO" id="GO:0005768">
    <property type="term" value="C:endosome"/>
    <property type="evidence" value="ECO:0007669"/>
    <property type="project" value="TreeGrafter"/>
</dbReference>
<dbReference type="AlphaFoldDB" id="A0A6A1Q757"/>
<evidence type="ECO:0000313" key="3">
    <source>
        <dbReference type="Proteomes" id="UP000437017"/>
    </source>
</evidence>
<feature type="compositionally biased region" description="Polar residues" evidence="1">
    <location>
        <begin position="140"/>
        <end position="151"/>
    </location>
</feature>
<dbReference type="GO" id="GO:0016020">
    <property type="term" value="C:membrane"/>
    <property type="evidence" value="ECO:0007669"/>
    <property type="project" value="TreeGrafter"/>
</dbReference>
<keyword evidence="3" id="KW-1185">Reference proteome</keyword>
<dbReference type="EMBL" id="SGJD01000681">
    <property type="protein sequence ID" value="KAB0403968.1"/>
    <property type="molecule type" value="Genomic_DNA"/>
</dbReference>
<proteinExistence type="predicted"/>
<dbReference type="GO" id="GO:0061578">
    <property type="term" value="F:K63-linked deubiquitinase activity"/>
    <property type="evidence" value="ECO:0007669"/>
    <property type="project" value="TreeGrafter"/>
</dbReference>
<dbReference type="Proteomes" id="UP000437017">
    <property type="component" value="Unassembled WGS sequence"/>
</dbReference>
<name>A0A6A1Q757_BALPH</name>
<sequence>MRCFPQPRRQRGVPEQQDIMKKLKEIAFPRTDELKRDLLKKYNMEYQEYLQSKTNIKLKFSKKLTLVRLTETERKQTAPMRQQKLEWEQFLVFEDQLKKQELAREQILEQIHGTALSCFRPPQNNSLLNVPADQPDKSDAINSTSQGSSPKQGLKAAAYLSAAQHSAVEGLKRNGNLWKLTQDEFTVIHVVMPKQSAGPDYCDTEKVEELFHTHSTQTAVLSRPGRQRLLTFDCSPKHKDSDTFRLTRATSCLGFLLAKRRAFTHQGPEAVPSLQTCLVNDIKITGANACDMFQQLALPTPDT</sequence>
<evidence type="ECO:0000256" key="1">
    <source>
        <dbReference type="SAM" id="MobiDB-lite"/>
    </source>
</evidence>
<dbReference type="OrthoDB" id="3640at2759"/>
<reference evidence="2 3" key="1">
    <citation type="journal article" date="2019" name="PLoS ONE">
        <title>Genomic analyses reveal an absence of contemporary introgressive admixture between fin whales and blue whales, despite known hybrids.</title>
        <authorList>
            <person name="Westbury M.V."/>
            <person name="Petersen B."/>
            <person name="Lorenzen E.D."/>
        </authorList>
    </citation>
    <scope>NUCLEOTIDE SEQUENCE [LARGE SCALE GENOMIC DNA]</scope>
    <source>
        <strain evidence="2">FinWhale-01</strain>
    </source>
</reference>
<dbReference type="PANTHER" id="PTHR12947">
    <property type="entry name" value="AMSH-LIKE PROTEASE"/>
    <property type="match status" value="1"/>
</dbReference>